<protein>
    <submittedName>
        <fullName evidence="2">Uncharacterized protein</fullName>
    </submittedName>
</protein>
<accession>A0A392MQN3</accession>
<keyword evidence="1" id="KW-0472">Membrane</keyword>
<feature type="transmembrane region" description="Helical" evidence="1">
    <location>
        <begin position="54"/>
        <end position="77"/>
    </location>
</feature>
<reference evidence="2 3" key="1">
    <citation type="journal article" date="2018" name="Front. Plant Sci.">
        <title>Red Clover (Trifolium pratense) and Zigzag Clover (T. medium) - A Picture of Genomic Similarities and Differences.</title>
        <authorList>
            <person name="Dluhosova J."/>
            <person name="Istvanek J."/>
            <person name="Nedelnik J."/>
            <person name="Repkova J."/>
        </authorList>
    </citation>
    <scope>NUCLEOTIDE SEQUENCE [LARGE SCALE GENOMIC DNA]</scope>
    <source>
        <strain evidence="3">cv. 10/8</strain>
        <tissue evidence="2">Leaf</tissue>
    </source>
</reference>
<evidence type="ECO:0000313" key="3">
    <source>
        <dbReference type="Proteomes" id="UP000265520"/>
    </source>
</evidence>
<dbReference type="AlphaFoldDB" id="A0A392MQN3"/>
<name>A0A392MQN3_9FABA</name>
<keyword evidence="3" id="KW-1185">Reference proteome</keyword>
<evidence type="ECO:0000256" key="1">
    <source>
        <dbReference type="SAM" id="Phobius"/>
    </source>
</evidence>
<dbReference type="Proteomes" id="UP000265520">
    <property type="component" value="Unassembled WGS sequence"/>
</dbReference>
<evidence type="ECO:0000313" key="2">
    <source>
        <dbReference type="EMBL" id="MCH89807.1"/>
    </source>
</evidence>
<organism evidence="2 3">
    <name type="scientific">Trifolium medium</name>
    <dbReference type="NCBI Taxonomy" id="97028"/>
    <lineage>
        <taxon>Eukaryota</taxon>
        <taxon>Viridiplantae</taxon>
        <taxon>Streptophyta</taxon>
        <taxon>Embryophyta</taxon>
        <taxon>Tracheophyta</taxon>
        <taxon>Spermatophyta</taxon>
        <taxon>Magnoliopsida</taxon>
        <taxon>eudicotyledons</taxon>
        <taxon>Gunneridae</taxon>
        <taxon>Pentapetalae</taxon>
        <taxon>rosids</taxon>
        <taxon>fabids</taxon>
        <taxon>Fabales</taxon>
        <taxon>Fabaceae</taxon>
        <taxon>Papilionoideae</taxon>
        <taxon>50 kb inversion clade</taxon>
        <taxon>NPAAA clade</taxon>
        <taxon>Hologalegina</taxon>
        <taxon>IRL clade</taxon>
        <taxon>Trifolieae</taxon>
        <taxon>Trifolium</taxon>
    </lineage>
</organism>
<proteinExistence type="predicted"/>
<sequence length="208" mass="22785">NLLQHVYLFFFKIPTMIRRLPPPSSKTVPPRCSHHLAGGAIEALASRHHHFAGVGLLVFSVGSSFGFSELFSGELLSRFVLFRRDLVLFMFRGMFRRLLVVLFVGCFSGDELLLFMLCGFCFASSPPRADVGTSVFLVVDGVGGAAGLLHSGGGFDSVVVRRFDGAGVGMGWWWPEVSLYLVDLYRVGVDCLEAVCELRLICPSCAET</sequence>
<feature type="non-terminal residue" evidence="2">
    <location>
        <position position="1"/>
    </location>
</feature>
<dbReference type="EMBL" id="LXQA010016941">
    <property type="protein sequence ID" value="MCH89807.1"/>
    <property type="molecule type" value="Genomic_DNA"/>
</dbReference>
<feature type="transmembrane region" description="Helical" evidence="1">
    <location>
        <begin position="98"/>
        <end position="117"/>
    </location>
</feature>
<comment type="caution">
    <text evidence="2">The sequence shown here is derived from an EMBL/GenBank/DDBJ whole genome shotgun (WGS) entry which is preliminary data.</text>
</comment>
<gene>
    <name evidence="2" type="ORF">A2U01_0010708</name>
</gene>
<keyword evidence="1" id="KW-0812">Transmembrane</keyword>
<keyword evidence="1" id="KW-1133">Transmembrane helix</keyword>